<dbReference type="PANTHER" id="PTHR35910:SF1">
    <property type="entry name" value="2EXR DOMAIN-CONTAINING PROTEIN"/>
    <property type="match status" value="1"/>
</dbReference>
<comment type="caution">
    <text evidence="2">The sequence shown here is derived from an EMBL/GenBank/DDBJ whole genome shotgun (WGS) entry which is preliminary data.</text>
</comment>
<dbReference type="AlphaFoldDB" id="W9CPV5"/>
<dbReference type="HOGENOM" id="CLU_071377_2_0_1"/>
<organism evidence="2 3">
    <name type="scientific">Sclerotinia borealis (strain F-4128)</name>
    <dbReference type="NCBI Taxonomy" id="1432307"/>
    <lineage>
        <taxon>Eukaryota</taxon>
        <taxon>Fungi</taxon>
        <taxon>Dikarya</taxon>
        <taxon>Ascomycota</taxon>
        <taxon>Pezizomycotina</taxon>
        <taxon>Leotiomycetes</taxon>
        <taxon>Helotiales</taxon>
        <taxon>Sclerotiniaceae</taxon>
        <taxon>Sclerotinia</taxon>
    </lineage>
</organism>
<name>W9CPV5_SCLBF</name>
<evidence type="ECO:0000313" key="3">
    <source>
        <dbReference type="Proteomes" id="UP000019487"/>
    </source>
</evidence>
<dbReference type="OrthoDB" id="3473305at2759"/>
<proteinExistence type="predicted"/>
<accession>W9CPV5</accession>
<dbReference type="Proteomes" id="UP000019487">
    <property type="component" value="Unassembled WGS sequence"/>
</dbReference>
<dbReference type="EMBL" id="AYSA01000065">
    <property type="protein sequence ID" value="ESZ97861.1"/>
    <property type="molecule type" value="Genomic_DNA"/>
</dbReference>
<reference evidence="2 3" key="1">
    <citation type="journal article" date="2014" name="Genome Announc.">
        <title>Draft genome sequence of Sclerotinia borealis, a psychrophilic plant pathogenic fungus.</title>
        <authorList>
            <person name="Mardanov A.V."/>
            <person name="Beletsky A.V."/>
            <person name="Kadnikov V.V."/>
            <person name="Ignatov A.N."/>
            <person name="Ravin N.V."/>
        </authorList>
    </citation>
    <scope>NUCLEOTIDE SEQUENCE [LARGE SCALE GENOMIC DNA]</scope>
    <source>
        <strain evidence="3">F-4157</strain>
    </source>
</reference>
<evidence type="ECO:0000259" key="1">
    <source>
        <dbReference type="Pfam" id="PF20150"/>
    </source>
</evidence>
<gene>
    <name evidence="2" type="ORF">SBOR_1737</name>
</gene>
<dbReference type="InterPro" id="IPR045518">
    <property type="entry name" value="2EXR"/>
</dbReference>
<protein>
    <recommendedName>
        <fullName evidence="1">2EXR domain-containing protein</fullName>
    </recommendedName>
</protein>
<dbReference type="STRING" id="1432307.W9CPV5"/>
<dbReference type="PANTHER" id="PTHR35910">
    <property type="entry name" value="2EXR DOMAIN-CONTAINING PROTEIN"/>
    <property type="match status" value="1"/>
</dbReference>
<evidence type="ECO:0000313" key="2">
    <source>
        <dbReference type="EMBL" id="ESZ97861.1"/>
    </source>
</evidence>
<dbReference type="Pfam" id="PF20150">
    <property type="entry name" value="2EXR"/>
    <property type="match status" value="1"/>
</dbReference>
<keyword evidence="3" id="KW-1185">Reference proteome</keyword>
<feature type="domain" description="2EXR" evidence="1">
    <location>
        <begin position="18"/>
        <end position="121"/>
    </location>
</feature>
<sequence length="241" mass="27764">MESTPQPSDSSSEKLTTFSYFPELPTELRLKIWDLCIPAARDVYLSPKADRRIQKHPPFRGWFITSASFIVGGLEFDTNCIPPLLHVNQESQEVGLASYELAFESCHRAGTAYIDFERDTLKMTRAGANCLGMFLGGAFWGADGAEKIRNLEFRVETHMWDVVDFCWNDVRQFSSLRNLRLMIYASFVDDSDIPGIREKLRNFALRHPEWKVPNIRIWLGSPSMRHWVTLEDLNITENVLE</sequence>